<evidence type="ECO:0000313" key="2">
    <source>
        <dbReference type="Proteomes" id="UP000186601"/>
    </source>
</evidence>
<keyword evidence="2" id="KW-1185">Reference proteome</keyword>
<dbReference type="Proteomes" id="UP000186601">
    <property type="component" value="Unassembled WGS sequence"/>
</dbReference>
<comment type="caution">
    <text evidence="1">The sequence shown here is derived from an EMBL/GenBank/DDBJ whole genome shotgun (WGS) entry which is preliminary data.</text>
</comment>
<dbReference type="AlphaFoldDB" id="A0A2R6S4A7"/>
<reference evidence="1 2" key="1">
    <citation type="submission" date="2018-02" db="EMBL/GenBank/DDBJ databases">
        <title>Genome sequence of the basidiomycete white-rot fungus Phlebia centrifuga.</title>
        <authorList>
            <person name="Granchi Z."/>
            <person name="Peng M."/>
            <person name="de Vries R.P."/>
            <person name="Hilden K."/>
            <person name="Makela M.R."/>
            <person name="Grigoriev I."/>
            <person name="Riley R."/>
        </authorList>
    </citation>
    <scope>NUCLEOTIDE SEQUENCE [LARGE SCALE GENOMIC DNA]</scope>
    <source>
        <strain evidence="1 2">FBCC195</strain>
    </source>
</reference>
<proteinExistence type="predicted"/>
<gene>
    <name evidence="1" type="ORF">PHLCEN_2v1124</name>
</gene>
<name>A0A2R6S4A7_9APHY</name>
<protein>
    <submittedName>
        <fullName evidence="1">Uncharacterized protein</fullName>
    </submittedName>
</protein>
<dbReference type="EMBL" id="MLYV02000084">
    <property type="protein sequence ID" value="PSS37085.1"/>
    <property type="molecule type" value="Genomic_DNA"/>
</dbReference>
<accession>A0A2R6S4A7</accession>
<organism evidence="1 2">
    <name type="scientific">Hermanssonia centrifuga</name>
    <dbReference type="NCBI Taxonomy" id="98765"/>
    <lineage>
        <taxon>Eukaryota</taxon>
        <taxon>Fungi</taxon>
        <taxon>Dikarya</taxon>
        <taxon>Basidiomycota</taxon>
        <taxon>Agaricomycotina</taxon>
        <taxon>Agaricomycetes</taxon>
        <taxon>Polyporales</taxon>
        <taxon>Meruliaceae</taxon>
        <taxon>Hermanssonia</taxon>
    </lineage>
</organism>
<sequence>MNGNSWIPHPQQHYSQPYQPLETPVAVDSVHDAHRLLGSYPFASATPSTHGESTSMSIWLDIY</sequence>
<evidence type="ECO:0000313" key="1">
    <source>
        <dbReference type="EMBL" id="PSS37085.1"/>
    </source>
</evidence>